<keyword evidence="4" id="KW-0812">Transmembrane</keyword>
<evidence type="ECO:0000313" key="8">
    <source>
        <dbReference type="EMBL" id="KAF4238588.1"/>
    </source>
</evidence>
<keyword evidence="3" id="KW-0813">Transport</keyword>
<protein>
    <recommendedName>
        <fullName evidence="10">ASST-domain-containing protein</fullName>
    </recommendedName>
</protein>
<evidence type="ECO:0000256" key="6">
    <source>
        <dbReference type="ARBA" id="ARBA00023136"/>
    </source>
</evidence>
<evidence type="ECO:0000256" key="4">
    <source>
        <dbReference type="ARBA" id="ARBA00022692"/>
    </source>
</evidence>
<keyword evidence="5" id="KW-1133">Transmembrane helix</keyword>
<accession>A0A8H4GK77</accession>
<evidence type="ECO:0000256" key="3">
    <source>
        <dbReference type="ARBA" id="ARBA00022448"/>
    </source>
</evidence>
<comment type="caution">
    <text evidence="8">The sequence shown here is derived from an EMBL/GenBank/DDBJ whole genome shotgun (WGS) entry which is preliminary data.</text>
</comment>
<dbReference type="InterPro" id="IPR004813">
    <property type="entry name" value="OPT"/>
</dbReference>
<dbReference type="GO" id="GO:0035673">
    <property type="term" value="F:oligopeptide transmembrane transporter activity"/>
    <property type="evidence" value="ECO:0007669"/>
    <property type="project" value="InterPro"/>
</dbReference>
<evidence type="ECO:0000256" key="7">
    <source>
        <dbReference type="SAM" id="MobiDB-lite"/>
    </source>
</evidence>
<dbReference type="Pfam" id="PF03169">
    <property type="entry name" value="OPT"/>
    <property type="match status" value="1"/>
</dbReference>
<dbReference type="PANTHER" id="PTHR35340:SF9">
    <property type="entry name" value="ASST-DOMAIN-CONTAINING PROTEIN"/>
    <property type="match status" value="1"/>
</dbReference>
<dbReference type="InterPro" id="IPR039535">
    <property type="entry name" value="ASST-like"/>
</dbReference>
<dbReference type="Proteomes" id="UP000653565">
    <property type="component" value="Unassembled WGS sequence"/>
</dbReference>
<evidence type="ECO:0000256" key="5">
    <source>
        <dbReference type="ARBA" id="ARBA00022989"/>
    </source>
</evidence>
<feature type="compositionally biased region" description="Basic and acidic residues" evidence="7">
    <location>
        <begin position="31"/>
        <end position="42"/>
    </location>
</feature>
<reference evidence="8" key="1">
    <citation type="journal article" date="2020" name="bioRxiv">
        <title>Genomic and phenotypic heterogeneity of clinical isolates of the human pathogens Aspergillus fumigatus, Aspergillus lentulus and Aspergillus fumigatiaffinis.</title>
        <authorList>
            <person name="dos Santos R.A.C."/>
            <person name="Steenwyk J.L."/>
            <person name="Rivero-Menendez O."/>
            <person name="Mead M.E."/>
            <person name="Silva L.P."/>
            <person name="Bastos R.W."/>
            <person name="Alastruey-Izquierdo A."/>
            <person name="Goldman G.H."/>
            <person name="Rokas A."/>
        </authorList>
    </citation>
    <scope>NUCLEOTIDE SEQUENCE</scope>
    <source>
        <strain evidence="8">CNM-CM6805</strain>
    </source>
</reference>
<evidence type="ECO:0008006" key="10">
    <source>
        <dbReference type="Google" id="ProtNLM"/>
    </source>
</evidence>
<dbReference type="AlphaFoldDB" id="A0A8H4GK77"/>
<evidence type="ECO:0000313" key="9">
    <source>
        <dbReference type="Proteomes" id="UP000653565"/>
    </source>
</evidence>
<dbReference type="OrthoDB" id="5427350at2759"/>
<comment type="subcellular location">
    <subcellularLocation>
        <location evidence="1">Membrane</location>
        <topology evidence="1">Multi-pass membrane protein</topology>
    </subcellularLocation>
</comment>
<dbReference type="PANTHER" id="PTHR35340">
    <property type="entry name" value="PQQ ENZYME REPEAT PROTEIN-RELATED"/>
    <property type="match status" value="1"/>
</dbReference>
<reference evidence="8" key="2">
    <citation type="submission" date="2020-04" db="EMBL/GenBank/DDBJ databases">
        <authorList>
            <person name="Santos R.A.C."/>
            <person name="Steenwyk J.L."/>
            <person name="Rivero-Menendez O."/>
            <person name="Mead M.E."/>
            <person name="Silva L.P."/>
            <person name="Bastos R.W."/>
            <person name="Alastruey-Izquierdo A."/>
            <person name="Goldman G.H."/>
            <person name="Rokas A."/>
        </authorList>
    </citation>
    <scope>NUCLEOTIDE SEQUENCE</scope>
    <source>
        <strain evidence="8">CNM-CM6805</strain>
    </source>
</reference>
<sequence length="473" mass="51991">MMDKIGTEIAPSKETVDISETPTSDLNSHPLSEDEKAASPNEEKKKLLQQLRETIAHHEETAITDVSALQNAHYQLFGDSPYQEVKAVVDNTNDPELPINTLRAWILGITFAVLRTGIDQFFSLRQPGITISACLVQVLLYPIGVFMAKILPVKHVDIFGRRISLNPGPSNQKEHMLVTVMANVAYGDGVVGDGLTNGSAWDYFHINSVDKNNDGDYLVSARHTSCIYKVSGKNGSIIWQLGGSQSSFQLRGYNFSYQHDARFREENETMTILSFFDNASNNHTNTSSTSSGKIIAIDHNTNTSTLIRQYHAPGNGLLPVFQGNTQILPNKNVLIGWGMYPSISEHTEDGTAIFFATLASPDSQNYRAFKANWTAKPSNPPTLRTYSASANSPTTFWVSWNGATDVDRWRIHATSPESDEFTPLDVIHNQGFQTTYPSSSNHPRAFAEAIAANGSSLANSSVVDTSSSLPRTD</sequence>
<dbReference type="EMBL" id="JAAAPX010000037">
    <property type="protein sequence ID" value="KAF4238588.1"/>
    <property type="molecule type" value="Genomic_DNA"/>
</dbReference>
<feature type="compositionally biased region" description="Polar residues" evidence="7">
    <location>
        <begin position="18"/>
        <end position="30"/>
    </location>
</feature>
<dbReference type="Pfam" id="PF14269">
    <property type="entry name" value="Arylsulfotran_2"/>
    <property type="match status" value="1"/>
</dbReference>
<comment type="similarity">
    <text evidence="2">Belongs to the oligopeptide OPT transporter family.</text>
</comment>
<keyword evidence="6" id="KW-0472">Membrane</keyword>
<organism evidence="8 9">
    <name type="scientific">Aspergillus fumigatiaffinis</name>
    <dbReference type="NCBI Taxonomy" id="340414"/>
    <lineage>
        <taxon>Eukaryota</taxon>
        <taxon>Fungi</taxon>
        <taxon>Dikarya</taxon>
        <taxon>Ascomycota</taxon>
        <taxon>Pezizomycotina</taxon>
        <taxon>Eurotiomycetes</taxon>
        <taxon>Eurotiomycetidae</taxon>
        <taxon>Eurotiales</taxon>
        <taxon>Aspergillaceae</taxon>
        <taxon>Aspergillus</taxon>
        <taxon>Aspergillus subgen. Fumigati</taxon>
    </lineage>
</organism>
<evidence type="ECO:0000256" key="2">
    <source>
        <dbReference type="ARBA" id="ARBA00008807"/>
    </source>
</evidence>
<evidence type="ECO:0000256" key="1">
    <source>
        <dbReference type="ARBA" id="ARBA00004141"/>
    </source>
</evidence>
<proteinExistence type="inferred from homology"/>
<keyword evidence="9" id="KW-1185">Reference proteome</keyword>
<dbReference type="InterPro" id="IPR053143">
    <property type="entry name" value="Arylsulfate_ST"/>
</dbReference>
<dbReference type="GO" id="GO:0016020">
    <property type="term" value="C:membrane"/>
    <property type="evidence" value="ECO:0007669"/>
    <property type="project" value="UniProtKB-SubCell"/>
</dbReference>
<feature type="region of interest" description="Disordered" evidence="7">
    <location>
        <begin position="1"/>
        <end position="42"/>
    </location>
</feature>
<gene>
    <name evidence="8" type="ORF">CNMCM6805_006260</name>
</gene>
<name>A0A8H4GK77_9EURO</name>